<dbReference type="Proteomes" id="UP000274131">
    <property type="component" value="Unassembled WGS sequence"/>
</dbReference>
<dbReference type="OrthoDB" id="5874237at2759"/>
<feature type="compositionally biased region" description="Basic and acidic residues" evidence="2">
    <location>
        <begin position="517"/>
        <end position="528"/>
    </location>
</feature>
<feature type="compositionally biased region" description="Basic residues" evidence="2">
    <location>
        <begin position="739"/>
        <end position="756"/>
    </location>
</feature>
<evidence type="ECO:0000256" key="2">
    <source>
        <dbReference type="SAM" id="MobiDB-lite"/>
    </source>
</evidence>
<reference evidence="5" key="1">
    <citation type="submission" date="2017-02" db="UniProtKB">
        <authorList>
            <consortium name="WormBaseParasite"/>
        </authorList>
    </citation>
    <scope>IDENTIFICATION</scope>
</reference>
<feature type="compositionally biased region" description="Basic residues" evidence="2">
    <location>
        <begin position="630"/>
        <end position="644"/>
    </location>
</feature>
<accession>A0A0N4VEJ4</accession>
<feature type="compositionally biased region" description="Basic and acidic residues" evidence="2">
    <location>
        <begin position="454"/>
        <end position="477"/>
    </location>
</feature>
<feature type="compositionally biased region" description="Basic and acidic residues" evidence="2">
    <location>
        <begin position="668"/>
        <end position="685"/>
    </location>
</feature>
<keyword evidence="4" id="KW-1185">Reference proteome</keyword>
<feature type="region of interest" description="Disordered" evidence="2">
    <location>
        <begin position="925"/>
        <end position="992"/>
    </location>
</feature>
<organism evidence="5">
    <name type="scientific">Enterobius vermicularis</name>
    <name type="common">Human pinworm</name>
    <dbReference type="NCBI Taxonomy" id="51028"/>
    <lineage>
        <taxon>Eukaryota</taxon>
        <taxon>Metazoa</taxon>
        <taxon>Ecdysozoa</taxon>
        <taxon>Nematoda</taxon>
        <taxon>Chromadorea</taxon>
        <taxon>Rhabditida</taxon>
        <taxon>Spirurina</taxon>
        <taxon>Oxyuridomorpha</taxon>
        <taxon>Oxyuroidea</taxon>
        <taxon>Oxyuridae</taxon>
        <taxon>Enterobius</taxon>
    </lineage>
</organism>
<gene>
    <name evidence="3" type="ORF">EVEC_LOCUS8549</name>
</gene>
<dbReference type="EMBL" id="UXUI01009476">
    <property type="protein sequence ID" value="VDD93798.1"/>
    <property type="molecule type" value="Genomic_DNA"/>
</dbReference>
<proteinExistence type="predicted"/>
<feature type="region of interest" description="Disordered" evidence="2">
    <location>
        <begin position="573"/>
        <end position="872"/>
    </location>
</feature>
<dbReference type="WBParaSite" id="EVEC_0000910801-mRNA-1">
    <property type="protein sequence ID" value="EVEC_0000910801-mRNA-1"/>
    <property type="gene ID" value="EVEC_0000910801"/>
</dbReference>
<dbReference type="AlphaFoldDB" id="A0A0N4VEJ4"/>
<feature type="compositionally biased region" description="Basic and acidic residues" evidence="2">
    <location>
        <begin position="825"/>
        <end position="837"/>
    </location>
</feature>
<feature type="compositionally biased region" description="Basic and acidic residues" evidence="2">
    <location>
        <begin position="948"/>
        <end position="976"/>
    </location>
</feature>
<keyword evidence="1" id="KW-0175">Coiled coil</keyword>
<evidence type="ECO:0000313" key="3">
    <source>
        <dbReference type="EMBL" id="VDD93798.1"/>
    </source>
</evidence>
<dbReference type="STRING" id="51028.A0A0N4VEJ4"/>
<protein>
    <submittedName>
        <fullName evidence="5">PWWP domain-containing protein</fullName>
    </submittedName>
</protein>
<feature type="compositionally biased region" description="Low complexity" evidence="2">
    <location>
        <begin position="1102"/>
        <end position="1124"/>
    </location>
</feature>
<feature type="region of interest" description="Disordered" evidence="2">
    <location>
        <begin position="1100"/>
        <end position="1124"/>
    </location>
</feature>
<feature type="region of interest" description="Disordered" evidence="2">
    <location>
        <begin position="445"/>
        <end position="555"/>
    </location>
</feature>
<evidence type="ECO:0000256" key="1">
    <source>
        <dbReference type="SAM" id="Coils"/>
    </source>
</evidence>
<feature type="compositionally biased region" description="Polar residues" evidence="2">
    <location>
        <begin position="861"/>
        <end position="872"/>
    </location>
</feature>
<feature type="compositionally biased region" description="Basic and acidic residues" evidence="2">
    <location>
        <begin position="769"/>
        <end position="780"/>
    </location>
</feature>
<feature type="compositionally biased region" description="Low complexity" evidence="2">
    <location>
        <begin position="925"/>
        <end position="937"/>
    </location>
</feature>
<feature type="compositionally biased region" description="Pro residues" evidence="2">
    <location>
        <begin position="399"/>
        <end position="410"/>
    </location>
</feature>
<evidence type="ECO:0000313" key="4">
    <source>
        <dbReference type="Proteomes" id="UP000274131"/>
    </source>
</evidence>
<feature type="compositionally biased region" description="Basic and acidic residues" evidence="2">
    <location>
        <begin position="723"/>
        <end position="738"/>
    </location>
</feature>
<feature type="compositionally biased region" description="Basic and acidic residues" evidence="2">
    <location>
        <begin position="573"/>
        <end position="629"/>
    </location>
</feature>
<sequence length="1233" mass="136661">MSADVEKAAEVTLRPPDGIGQPTTESESIQIIDGQEGNSSVLADLEHLNEEPVVTDAANTSESIAPSEVEAPSKQLEESIENSAVQPETNVTLETNESATQEQSIVQESEITSCQKLEGEAVTEAESGAQVEQGESADVLKDDQADNQKGFDGLTHCSDTTCTYFLDDHGKVYSVDNNGYWYIQDDFGNFTHFDLARGHGHLFPLNEKGFPTLPPNPHGEYTFPFDPNHMPVFPLDPMSRLPIFPVDEYDNPVFPIGPYGRPVVPVDPNGLPIFPRDANGHFIFPVGPDGKTVAPLNIFGVAVLPIDEKGKVVIPRDASGRPLIHLASDGKTPLTDEEYHYSLQWNNYYAGFDQYYTNHVLAPPTPTPAPPVPAPNVNDPVKQMKILRKVRPEDINLPPNDPPKPPPPPVEQTAKVVEEKPPTPPAKDLPDVAVKAKAKKLLEMQLKFARRKKQEPAQEEPKEKNSPGEEDNKRETDNTQADAYESSIIPAQQPAMREPDTSLSPSNTMKVNFDPSRAGKIEGTKEEMSSSGSTFVAPAPVPPPPMIAKQSKETNVVPVVSEKVETTEVVEKEVHLEDEIAAKLKERVDSKNLLERKKSSDTSKASFEMREKRSRKRSLEREDSRDRGKSSRKSRRSNSKRTSRRSGSEEQSSRTRSPSRSKNSQRNGSEREVRGSSRLKVERSRSKSASFENKKKAYRRHSSVRTPDEPPSKRRKSNSNSSEESRKLKSKERKIDSKKSKRSKKHKHSHRKRSKRPKDEGSNDEDVEKEVSVTDEKQFVEESFPTFSPHLQVDKKRKKKERKEKKKKKDDKLGNGEPESGENSPVKESRIPEEKISMQDSSLNVEIPGREEIPEAPFSPVGSTKGQGNKSSTFKFKETFSVEMVDGKFICDTVVFPHIKYTSNQEMQESFLKLRQDFTTFQRHSSSANVGASTSSSDENAAEPPKTAGEDDTFRKGAEEIDSRIAKDEFIAAKTDDPEDDTPIESGVEGVEAKKKDLDLAAEEEGGAKNSMYLNLDMGGLASDIEVRSSVTKKGRKKDLVREPEEQDDEEELCRLRYEALRSKTKHLMNDLRTERRRLKRERVRAIMAIRRAKGTVGNGSSGVVVSDSSGSSSSETSASVNDSAGGSDVAQFGVSEGAQALAVYWVEGVVCIDNGVFFSGCLEEEGGCCLGGSLSSITFLGTTHFLILHSQSHWCRVLGSEVVDVITGESVPDRLIACEQEGYMTFEKNGQY</sequence>
<feature type="region of interest" description="Disordered" evidence="2">
    <location>
        <begin position="1"/>
        <end position="88"/>
    </location>
</feature>
<feature type="coiled-coil region" evidence="1">
    <location>
        <begin position="1062"/>
        <end position="1089"/>
    </location>
</feature>
<feature type="region of interest" description="Disordered" evidence="2">
    <location>
        <begin position="393"/>
        <end position="432"/>
    </location>
</feature>
<name>A0A0N4VEJ4_ENTVE</name>
<feature type="compositionally biased region" description="Polar residues" evidence="2">
    <location>
        <begin position="658"/>
        <end position="667"/>
    </location>
</feature>
<reference evidence="3 4" key="2">
    <citation type="submission" date="2018-10" db="EMBL/GenBank/DDBJ databases">
        <authorList>
            <consortium name="Pathogen Informatics"/>
        </authorList>
    </citation>
    <scope>NUCLEOTIDE SEQUENCE [LARGE SCALE GENOMIC DNA]</scope>
</reference>
<feature type="compositionally biased region" description="Basic residues" evidence="2">
    <location>
        <begin position="795"/>
        <end position="809"/>
    </location>
</feature>
<feature type="compositionally biased region" description="Polar residues" evidence="2">
    <location>
        <begin position="501"/>
        <end position="510"/>
    </location>
</feature>
<evidence type="ECO:0000313" key="5">
    <source>
        <dbReference type="WBParaSite" id="EVEC_0000910801-mRNA-1"/>
    </source>
</evidence>